<keyword evidence="2" id="KW-1185">Reference proteome</keyword>
<comment type="caution">
    <text evidence="1">The sequence shown here is derived from an EMBL/GenBank/DDBJ whole genome shotgun (WGS) entry which is preliminary data.</text>
</comment>
<dbReference type="EMBL" id="JAPUUL010001135">
    <property type="protein sequence ID" value="KAJ8128250.1"/>
    <property type="molecule type" value="Genomic_DNA"/>
</dbReference>
<protein>
    <submittedName>
        <fullName evidence="1">Uncharacterized protein</fullName>
    </submittedName>
</protein>
<reference evidence="1" key="1">
    <citation type="submission" date="2022-12" db="EMBL/GenBank/DDBJ databases">
        <title>Genome Sequence of Lasiodiplodia mahajangana.</title>
        <authorList>
            <person name="Buettner E."/>
        </authorList>
    </citation>
    <scope>NUCLEOTIDE SEQUENCE</scope>
    <source>
        <strain evidence="1">VT137</strain>
    </source>
</reference>
<gene>
    <name evidence="1" type="ORF">O1611_g5386</name>
</gene>
<accession>A0ACC2JLA7</accession>
<sequence>MSTTAFSYAQAAKGQLAAQATSLQQNSNQSQTPSITSNQTRDPNATNASTRAPSIAVSTSSNDIDSSRSVRSTSAKPDTPRLNGAGAGQDDGNTAASVAGSISSSKIGADRSSVDGSTKNTESRGRSTNTGSDAGENYEGKKGRKTKKGRSTEKDSEAGQELEKEVPPPKIELSEAPLPSVNFWVQRQQQAAKAKTVDQPVIPGNVPAQTSTEPKARSSNTEVVEGNKLPFNGKQGLKRDGESSRNSGNQGPRRAVPRGTRAQEKESETSLLANNPASWPTPETAAVNLKPQPQGQPEKSEKEEKDDAGAVKPKQKKEWVQLPNFVPTVKFETALPSRGPRGGRVGGSRGGRDAASHHVTANSIDRSQDGTAGSRINSGPKRAPIENSGPRERQKNTSHVENPRTLKESTSSPKGNTNGDPPKPNQTGIVNGTNHDQLGQDTISNQRPEDNAKNSDSYKDTGARNNRDTHPQVQSGSNHRSSERTRGGGRGRGGFNQNNSGGMSHYAQHPYQAQHHPYQFQANGSRHVPHYGTAYQPMPYQFPGQPGPGQRKATSGNRRQGSGRVPTMAPINVPYDANIYPAPNSGIYPYDASNLLQLAQTQVEYYFSTENCVKDWYLRTHMDSQGFVPIAVISSFNRMRELLVDHNILRQACMDSAMLELVIGGDGVERVRSKEGWERWVIQDKSLRDVAARHDGPSTWHHFSNGFQHPLMSPHYPVEAPPVYSPTGEHGFAQYANGNYGMQPLNVPAVNGINGHTRPHESQLSAAVPEFSPSLTSTFDGNKSTSHNSSEGTKTIVSKEFSKISSPSEQPSSMANGVMHDQPQTNGVTTVHEMERH</sequence>
<name>A0ACC2JLA7_9PEZI</name>
<evidence type="ECO:0000313" key="2">
    <source>
        <dbReference type="Proteomes" id="UP001153332"/>
    </source>
</evidence>
<organism evidence="1 2">
    <name type="scientific">Lasiodiplodia mahajangana</name>
    <dbReference type="NCBI Taxonomy" id="1108764"/>
    <lineage>
        <taxon>Eukaryota</taxon>
        <taxon>Fungi</taxon>
        <taxon>Dikarya</taxon>
        <taxon>Ascomycota</taxon>
        <taxon>Pezizomycotina</taxon>
        <taxon>Dothideomycetes</taxon>
        <taxon>Dothideomycetes incertae sedis</taxon>
        <taxon>Botryosphaeriales</taxon>
        <taxon>Botryosphaeriaceae</taxon>
        <taxon>Lasiodiplodia</taxon>
    </lineage>
</organism>
<evidence type="ECO:0000313" key="1">
    <source>
        <dbReference type="EMBL" id="KAJ8128250.1"/>
    </source>
</evidence>
<proteinExistence type="predicted"/>
<dbReference type="Proteomes" id="UP001153332">
    <property type="component" value="Unassembled WGS sequence"/>
</dbReference>